<dbReference type="Proteomes" id="UP000294933">
    <property type="component" value="Unassembled WGS sequence"/>
</dbReference>
<dbReference type="AlphaFoldDB" id="A0A4Y7Q9A5"/>
<organism evidence="1 2">
    <name type="scientific">Rickenella mellea</name>
    <dbReference type="NCBI Taxonomy" id="50990"/>
    <lineage>
        <taxon>Eukaryota</taxon>
        <taxon>Fungi</taxon>
        <taxon>Dikarya</taxon>
        <taxon>Basidiomycota</taxon>
        <taxon>Agaricomycotina</taxon>
        <taxon>Agaricomycetes</taxon>
        <taxon>Hymenochaetales</taxon>
        <taxon>Rickenellaceae</taxon>
        <taxon>Rickenella</taxon>
    </lineage>
</organism>
<keyword evidence="2" id="KW-1185">Reference proteome</keyword>
<dbReference type="OrthoDB" id="3023406at2759"/>
<dbReference type="InterPro" id="IPR036047">
    <property type="entry name" value="F-box-like_dom_sf"/>
</dbReference>
<dbReference type="SUPFAM" id="SSF81383">
    <property type="entry name" value="F-box domain"/>
    <property type="match status" value="1"/>
</dbReference>
<protein>
    <recommendedName>
        <fullName evidence="3">F-box domain-containing protein</fullName>
    </recommendedName>
</protein>
<reference evidence="1 2" key="1">
    <citation type="submission" date="2018-06" db="EMBL/GenBank/DDBJ databases">
        <title>A transcriptomic atlas of mushroom development highlights an independent origin of complex multicellularity.</title>
        <authorList>
            <consortium name="DOE Joint Genome Institute"/>
            <person name="Krizsan K."/>
            <person name="Almasi E."/>
            <person name="Merenyi Z."/>
            <person name="Sahu N."/>
            <person name="Viragh M."/>
            <person name="Koszo T."/>
            <person name="Mondo S."/>
            <person name="Kiss B."/>
            <person name="Balint B."/>
            <person name="Kues U."/>
            <person name="Barry K."/>
            <person name="Hegedus J.C."/>
            <person name="Henrissat B."/>
            <person name="Johnson J."/>
            <person name="Lipzen A."/>
            <person name="Ohm R."/>
            <person name="Nagy I."/>
            <person name="Pangilinan J."/>
            <person name="Yan J."/>
            <person name="Xiong Y."/>
            <person name="Grigoriev I.V."/>
            <person name="Hibbett D.S."/>
            <person name="Nagy L.G."/>
        </authorList>
    </citation>
    <scope>NUCLEOTIDE SEQUENCE [LARGE SCALE GENOMIC DNA]</scope>
    <source>
        <strain evidence="1 2">SZMC22713</strain>
    </source>
</reference>
<gene>
    <name evidence="1" type="ORF">BD410DRAFT_150609</name>
</gene>
<dbReference type="VEuPathDB" id="FungiDB:BD410DRAFT_150609"/>
<proteinExistence type="predicted"/>
<sequence length="119" mass="13786">MLLGYGQRSGFPAEIVLEICLLVTPIDLLKLYYTCRYFKTFLGQRPWVWRRARQRFLPPIPDPVLPPDPTANWSEVAYISLIFGGGKCSICHVPVQTLPNSFAMKERRCKRLACITRWK</sequence>
<evidence type="ECO:0000313" key="2">
    <source>
        <dbReference type="Proteomes" id="UP000294933"/>
    </source>
</evidence>
<evidence type="ECO:0000313" key="1">
    <source>
        <dbReference type="EMBL" id="TDL23788.1"/>
    </source>
</evidence>
<evidence type="ECO:0008006" key="3">
    <source>
        <dbReference type="Google" id="ProtNLM"/>
    </source>
</evidence>
<dbReference type="EMBL" id="ML170169">
    <property type="protein sequence ID" value="TDL23788.1"/>
    <property type="molecule type" value="Genomic_DNA"/>
</dbReference>
<accession>A0A4Y7Q9A5</accession>
<name>A0A4Y7Q9A5_9AGAM</name>